<dbReference type="AlphaFoldDB" id="A0A1Q9ACS4"/>
<comment type="caution">
    <text evidence="2">The sequence shown here is derived from an EMBL/GenBank/DDBJ whole genome shotgun (WGS) entry which is preliminary data.</text>
</comment>
<evidence type="ECO:0000256" key="1">
    <source>
        <dbReference type="SAM" id="SignalP"/>
    </source>
</evidence>
<organism evidence="2 3">
    <name type="scientific">Xaviernesmea rhizosphaerae</name>
    <dbReference type="NCBI Taxonomy" id="1672749"/>
    <lineage>
        <taxon>Bacteria</taxon>
        <taxon>Pseudomonadati</taxon>
        <taxon>Pseudomonadota</taxon>
        <taxon>Alphaproteobacteria</taxon>
        <taxon>Hyphomicrobiales</taxon>
        <taxon>Rhizobiaceae</taxon>
        <taxon>Rhizobium/Agrobacterium group</taxon>
        <taxon>Xaviernesmea</taxon>
    </lineage>
</organism>
<feature type="signal peptide" evidence="1">
    <location>
        <begin position="1"/>
        <end position="21"/>
    </location>
</feature>
<dbReference type="PIRSF" id="PIRSF010521">
    <property type="entry name" value="DUF922_bac"/>
    <property type="match status" value="1"/>
</dbReference>
<proteinExistence type="predicted"/>
<dbReference type="Pfam" id="PF06037">
    <property type="entry name" value="DUF922"/>
    <property type="match status" value="1"/>
</dbReference>
<sequence>MKILMTVSRFCLILSAMPALLVPVAQPRAAEREVVKTYAITGTTGAELYASIGDRGPVLGHGQRVIAHTSFKLTWKRDYREEAGGCRLAGAIPSLVITYTLPKPSGPLSPAMAESWKRFSDGVRRHEIEHGRFIREMVAEIEAASFGLAATPDPGCRQVRQMLNARLKAISDRNTARNAAYDRVEMSEGGAVHQLILALVNGP</sequence>
<dbReference type="InterPro" id="IPR010321">
    <property type="entry name" value="DUF922"/>
</dbReference>
<keyword evidence="1" id="KW-0732">Signal</keyword>
<evidence type="ECO:0000313" key="3">
    <source>
        <dbReference type="Proteomes" id="UP000186143"/>
    </source>
</evidence>
<dbReference type="EMBL" id="MKIO01000047">
    <property type="protein sequence ID" value="OLP52710.1"/>
    <property type="molecule type" value="Genomic_DNA"/>
</dbReference>
<name>A0A1Q9ACS4_9HYPH</name>
<accession>A0A1Q9ACS4</accession>
<evidence type="ECO:0000313" key="2">
    <source>
        <dbReference type="EMBL" id="OLP52710.1"/>
    </source>
</evidence>
<reference evidence="2 3" key="1">
    <citation type="submission" date="2016-09" db="EMBL/GenBank/DDBJ databases">
        <title>Rhizobium sp. nov., a novel species isolated from the rice rhizosphere.</title>
        <authorList>
            <person name="Zhao J."/>
            <person name="Zhang X."/>
        </authorList>
    </citation>
    <scope>NUCLEOTIDE SEQUENCE [LARGE SCALE GENOMIC DNA]</scope>
    <source>
        <strain evidence="2 3">MH17</strain>
    </source>
</reference>
<gene>
    <name evidence="2" type="ORF">BJF92_15010</name>
</gene>
<dbReference type="Proteomes" id="UP000186143">
    <property type="component" value="Unassembled WGS sequence"/>
</dbReference>
<protein>
    <submittedName>
        <fullName evidence="2">Peptidase</fullName>
    </submittedName>
</protein>
<feature type="chain" id="PRO_5012186804" evidence="1">
    <location>
        <begin position="22"/>
        <end position="203"/>
    </location>
</feature>